<evidence type="ECO:0000256" key="3">
    <source>
        <dbReference type="ARBA" id="ARBA00022729"/>
    </source>
</evidence>
<dbReference type="EMBL" id="PVSR01000022">
    <property type="protein sequence ID" value="PRW62929.1"/>
    <property type="molecule type" value="Genomic_DNA"/>
</dbReference>
<gene>
    <name evidence="5" type="ORF">CEP50_12685</name>
</gene>
<comment type="subcellular location">
    <subcellularLocation>
        <location evidence="1">Periplasm</location>
    </subcellularLocation>
</comment>
<protein>
    <recommendedName>
        <fullName evidence="4">SsuA/THI5-like domain-containing protein</fullName>
    </recommendedName>
</protein>
<keyword evidence="6" id="KW-1185">Reference proteome</keyword>
<evidence type="ECO:0000256" key="1">
    <source>
        <dbReference type="ARBA" id="ARBA00004418"/>
    </source>
</evidence>
<comment type="similarity">
    <text evidence="2">Belongs to the bacterial solute-binding protein SsuA/TauA family.</text>
</comment>
<evidence type="ECO:0000313" key="5">
    <source>
        <dbReference type="EMBL" id="PRW62929.1"/>
    </source>
</evidence>
<reference evidence="5 6" key="1">
    <citation type="submission" date="2018-03" db="EMBL/GenBank/DDBJ databases">
        <title>Actinopolyspora mortivallis from Sahara, screening for active biomolecules.</title>
        <authorList>
            <person name="Selama O."/>
            <person name="Wellington E.M.H."/>
            <person name="Hacene H."/>
        </authorList>
    </citation>
    <scope>NUCLEOTIDE SEQUENCE [LARGE SCALE GENOMIC DNA]</scope>
    <source>
        <strain evidence="5 6">M5A</strain>
    </source>
</reference>
<proteinExistence type="inferred from homology"/>
<dbReference type="SUPFAM" id="SSF53850">
    <property type="entry name" value="Periplasmic binding protein-like II"/>
    <property type="match status" value="1"/>
</dbReference>
<dbReference type="GO" id="GO:0042597">
    <property type="term" value="C:periplasmic space"/>
    <property type="evidence" value="ECO:0007669"/>
    <property type="project" value="UniProtKB-SubCell"/>
</dbReference>
<evidence type="ECO:0000313" key="6">
    <source>
        <dbReference type="Proteomes" id="UP000239352"/>
    </source>
</evidence>
<comment type="caution">
    <text evidence="5">The sequence shown here is derived from an EMBL/GenBank/DDBJ whole genome shotgun (WGS) entry which is preliminary data.</text>
</comment>
<dbReference type="PANTHER" id="PTHR30024">
    <property type="entry name" value="ALIPHATIC SULFONATES-BINDING PROTEIN-RELATED"/>
    <property type="match status" value="1"/>
</dbReference>
<dbReference type="Proteomes" id="UP000239352">
    <property type="component" value="Unassembled WGS sequence"/>
</dbReference>
<dbReference type="Pfam" id="PF09084">
    <property type="entry name" value="NMT1"/>
    <property type="match status" value="1"/>
</dbReference>
<dbReference type="Gene3D" id="3.40.190.10">
    <property type="entry name" value="Periplasmic binding protein-like II"/>
    <property type="match status" value="2"/>
</dbReference>
<evidence type="ECO:0000259" key="4">
    <source>
        <dbReference type="Pfam" id="PF09084"/>
    </source>
</evidence>
<feature type="domain" description="SsuA/THI5-like" evidence="4">
    <location>
        <begin position="65"/>
        <end position="272"/>
    </location>
</feature>
<dbReference type="PANTHER" id="PTHR30024:SF47">
    <property type="entry name" value="TAURINE-BINDING PERIPLASMIC PROTEIN"/>
    <property type="match status" value="1"/>
</dbReference>
<accession>A0A2T0GUY7</accession>
<dbReference type="InParanoid" id="A0A2T0GUY7"/>
<organism evidence="5 6">
    <name type="scientific">Actinopolyspora mortivallis</name>
    <dbReference type="NCBI Taxonomy" id="33906"/>
    <lineage>
        <taxon>Bacteria</taxon>
        <taxon>Bacillati</taxon>
        <taxon>Actinomycetota</taxon>
        <taxon>Actinomycetes</taxon>
        <taxon>Actinopolysporales</taxon>
        <taxon>Actinopolysporaceae</taxon>
        <taxon>Actinopolyspora</taxon>
    </lineage>
</organism>
<sequence length="344" mass="36850">MLTMVRSEVRAGRRARSLFRTTLALATGVGLLLVSGCGLLSGSEGESNSDSETTTINLGTMPAVDVAPLHLAMKEGYFEQEGLEVNLTQIAGGARGIPKIASGELDITFGNWVSFIRAQHKGTVDLKIVSDAYQAKEGTFLLMHMPDGPVQEITDLKGKRIAVNTRANLNELTALTTLKTHGVNAEDVEFVTMDFPDMPAALKNGDVAAASVIEPFISRANQLGAKTLLDQTAGPTANMPIAGYASTSEWVDNHPEAAAKFQRVMAKAQAEANGDRSTIEQLLPEYTKIDPKTAALVTIGSYPSTLESSRLKSVVSLMQNNGELPQEKFDIESMLFHAPDDDNG</sequence>
<dbReference type="AlphaFoldDB" id="A0A2T0GUY7"/>
<keyword evidence="3" id="KW-0732">Signal</keyword>
<dbReference type="InterPro" id="IPR015168">
    <property type="entry name" value="SsuA/THI5"/>
</dbReference>
<name>A0A2T0GUY7_ACTMO</name>
<dbReference type="STRING" id="1050202.GCA_000384035_03148"/>
<evidence type="ECO:0000256" key="2">
    <source>
        <dbReference type="ARBA" id="ARBA00010742"/>
    </source>
</evidence>